<evidence type="ECO:0000313" key="4">
    <source>
        <dbReference type="Proteomes" id="UP001188597"/>
    </source>
</evidence>
<dbReference type="InterPro" id="IPR021109">
    <property type="entry name" value="Peptidase_aspartic_dom_sf"/>
</dbReference>
<dbReference type="AlphaFoldDB" id="A0AA89BP95"/>
<reference evidence="3" key="1">
    <citation type="submission" date="2022-12" db="EMBL/GenBank/DDBJ databases">
        <title>Draft genome assemblies for two species of Escallonia (Escalloniales).</title>
        <authorList>
            <person name="Chanderbali A."/>
            <person name="Dervinis C."/>
            <person name="Anghel I."/>
            <person name="Soltis D."/>
            <person name="Soltis P."/>
            <person name="Zapata F."/>
        </authorList>
    </citation>
    <scope>NUCLEOTIDE SEQUENCE</scope>
    <source>
        <strain evidence="3">UCBG64.0493</strain>
        <tissue evidence="3">Leaf</tissue>
    </source>
</reference>
<comment type="caution">
    <text evidence="3">The sequence shown here is derived from an EMBL/GenBank/DDBJ whole genome shotgun (WGS) entry which is preliminary data.</text>
</comment>
<dbReference type="InterPro" id="IPR043502">
    <property type="entry name" value="DNA/RNA_pol_sf"/>
</dbReference>
<feature type="region of interest" description="Disordered" evidence="1">
    <location>
        <begin position="417"/>
        <end position="457"/>
    </location>
</feature>
<feature type="region of interest" description="Disordered" evidence="1">
    <location>
        <begin position="166"/>
        <end position="262"/>
    </location>
</feature>
<dbReference type="Proteomes" id="UP001188597">
    <property type="component" value="Unassembled WGS sequence"/>
</dbReference>
<dbReference type="Gene3D" id="3.30.70.270">
    <property type="match status" value="1"/>
</dbReference>
<dbReference type="SUPFAM" id="SSF56672">
    <property type="entry name" value="DNA/RNA polymerases"/>
    <property type="match status" value="1"/>
</dbReference>
<feature type="compositionally biased region" description="Basic and acidic residues" evidence="1">
    <location>
        <begin position="182"/>
        <end position="197"/>
    </location>
</feature>
<dbReference type="CDD" id="cd00303">
    <property type="entry name" value="retropepsin_like"/>
    <property type="match status" value="1"/>
</dbReference>
<keyword evidence="4" id="KW-1185">Reference proteome</keyword>
<dbReference type="Gene3D" id="3.10.20.370">
    <property type="match status" value="1"/>
</dbReference>
<dbReference type="PANTHER" id="PTHR48475">
    <property type="entry name" value="RIBONUCLEASE H"/>
    <property type="match status" value="1"/>
</dbReference>
<dbReference type="Pfam" id="PF17919">
    <property type="entry name" value="RT_RNaseH_2"/>
    <property type="match status" value="1"/>
</dbReference>
<feature type="compositionally biased region" description="Basic and acidic residues" evidence="1">
    <location>
        <begin position="417"/>
        <end position="438"/>
    </location>
</feature>
<dbReference type="EMBL" id="JAVXUP010000087">
    <property type="protein sequence ID" value="KAK3038911.1"/>
    <property type="molecule type" value="Genomic_DNA"/>
</dbReference>
<dbReference type="InterPro" id="IPR041577">
    <property type="entry name" value="RT_RNaseH_2"/>
</dbReference>
<organism evidence="3 4">
    <name type="scientific">Escallonia herrerae</name>
    <dbReference type="NCBI Taxonomy" id="1293975"/>
    <lineage>
        <taxon>Eukaryota</taxon>
        <taxon>Viridiplantae</taxon>
        <taxon>Streptophyta</taxon>
        <taxon>Embryophyta</taxon>
        <taxon>Tracheophyta</taxon>
        <taxon>Spermatophyta</taxon>
        <taxon>Magnoliopsida</taxon>
        <taxon>eudicotyledons</taxon>
        <taxon>Gunneridae</taxon>
        <taxon>Pentapetalae</taxon>
        <taxon>asterids</taxon>
        <taxon>campanulids</taxon>
        <taxon>Escalloniales</taxon>
        <taxon>Escalloniaceae</taxon>
        <taxon>Escallonia</taxon>
    </lineage>
</organism>
<name>A0AA89BP95_9ASTE</name>
<dbReference type="InterPro" id="IPR043128">
    <property type="entry name" value="Rev_trsase/Diguanyl_cyclase"/>
</dbReference>
<feature type="compositionally biased region" description="Basic and acidic residues" evidence="1">
    <location>
        <begin position="447"/>
        <end position="457"/>
    </location>
</feature>
<dbReference type="Gene3D" id="2.40.70.10">
    <property type="entry name" value="Acid Proteases"/>
    <property type="match status" value="1"/>
</dbReference>
<dbReference type="PANTHER" id="PTHR48475:SF2">
    <property type="entry name" value="RIBONUCLEASE H"/>
    <property type="match status" value="1"/>
</dbReference>
<accession>A0AA89BP95</accession>
<evidence type="ECO:0000313" key="3">
    <source>
        <dbReference type="EMBL" id="KAK3038911.1"/>
    </source>
</evidence>
<feature type="compositionally biased region" description="Basic residues" evidence="1">
    <location>
        <begin position="228"/>
        <end position="241"/>
    </location>
</feature>
<feature type="domain" description="Reverse transcriptase/retrotransposon-derived protein RNase H-like" evidence="2">
    <location>
        <begin position="767"/>
        <end position="865"/>
    </location>
</feature>
<gene>
    <name evidence="3" type="ORF">RJ639_027539</name>
</gene>
<proteinExistence type="predicted"/>
<evidence type="ECO:0000256" key="1">
    <source>
        <dbReference type="SAM" id="MobiDB-lite"/>
    </source>
</evidence>
<sequence length="969" mass="110474">MHKHNSPIVHRLLEFSSVVHRCLEHLNALESMYRSIQLTSLFLCSYHKIGNSADEESWANPENRCKHQTFRDYFLEHYTVTPKATDSSQGTRSPTPLLKRGDLRHRLTRKLFDTPNADLTREVHELKGMVTTLQKKLEAVAPTISTNQTHLDPSDLRLRLTSRSSYGRSHKLETDPSYQPEHVAKSESYIRREKSIEDSTNSPPMVSGKIRGRRCVDQKHCPQGRIHGSGRKVRPQGRTSRKPTSGPCPEEFTPPREDSGYPMSKAIEKAKLPPNFQMPQCDLYDGSGDPGEHVYQFQTNMLFLQVSDAVMCRAFPTTLRKAAHAWFNRTRRKNSASLLNVVQERNESLSRYLGRFNAVTLEIDNLDELVKYTAFMRGLRPTTKFAFVVNKSPPGNMSGLLDKANKYIQAEEYLETHKEHRGDTGQGQEKRAREDSPRNGRGSKRSRRDERRPKEMFDMKNLTPLNARPSQILHEIKDKEILERPEKMRSAPNQRDRNLWCHYHNDHGHTTDKCESFKRAIEALIKRGHLRGTPHDDPLVVTLRVGNFDVKRILVDNGSSAEVLFYEAFQRMNIPSDRLRKIDTPLYGFSNHPVVCEGIIALPVTVGAPQNQAKLMLDFVVVRVPSAYNAILGRTALNQLRAVVSTYHMKMKLPTENGVGEVKGDQAVARQCYMASCQNRANETLMIEDLRDETKVERGKPVEDLFDIELYPGNQEKTVRVGTGLSDDLKLKLVDLLRSYSDIFAWTASNMPGIDPEAIRKVKDFEWTEECQKSFEELKGYLSSPPLLTKPVTGEDLFLYLSISEVAVSTVLIREEEGKQRPVYYISKVLQNVETRYPRIDKVALALVTSARKLRPYFQSHTIIVLTDQPLGKVLQNPDASGRLVNWSVELGEFDIKYQPRTAIKAQALSDFVVECTIPEDPQQLILSEVSDPWLLYVDSSSKVRNSGAGLILISPEKFKIEYALRFNF</sequence>
<evidence type="ECO:0000259" key="2">
    <source>
        <dbReference type="Pfam" id="PF17919"/>
    </source>
</evidence>
<protein>
    <recommendedName>
        <fullName evidence="2">Reverse transcriptase/retrotransposon-derived protein RNase H-like domain-containing protein</fullName>
    </recommendedName>
</protein>